<proteinExistence type="inferred from homology"/>
<keyword evidence="16" id="KW-1185">Reference proteome</keyword>
<evidence type="ECO:0000256" key="3">
    <source>
        <dbReference type="ARBA" id="ARBA00004496"/>
    </source>
</evidence>
<dbReference type="InterPro" id="IPR007872">
    <property type="entry name" value="DPH_MB_dom"/>
</dbReference>
<sequence>MSSKEHYTTLGLSASLHTQYDAQSIKRAYRRALLLHHPDKTSQTPPPRNPSSFNPQKTSVPTIDDISLAYQVLSDPRTRTAYDRQLLLQSRTAPRRKEDDAETFHSGLDTVDLDDLAYDEGDGVWTRECRCGQERGFVVTELELEREVESGEVCVGCRGCSLWLRVVFAVDGGQEGDGESQGEMRADG</sequence>
<dbReference type="EMBL" id="ML991773">
    <property type="protein sequence ID" value="KAF2239339.1"/>
    <property type="molecule type" value="Genomic_DNA"/>
</dbReference>
<dbReference type="Proteomes" id="UP000800092">
    <property type="component" value="Unassembled WGS sequence"/>
</dbReference>
<dbReference type="InterPro" id="IPR036869">
    <property type="entry name" value="J_dom_sf"/>
</dbReference>
<dbReference type="GO" id="GO:0005737">
    <property type="term" value="C:cytoplasm"/>
    <property type="evidence" value="ECO:0007669"/>
    <property type="project" value="UniProtKB-SubCell"/>
</dbReference>
<evidence type="ECO:0000259" key="14">
    <source>
        <dbReference type="PROSITE" id="PS51074"/>
    </source>
</evidence>
<evidence type="ECO:0000256" key="10">
    <source>
        <dbReference type="ARBA" id="ARBA00023004"/>
    </source>
</evidence>
<gene>
    <name evidence="15" type="ORF">EV356DRAFT_170730</name>
</gene>
<evidence type="ECO:0000256" key="2">
    <source>
        <dbReference type="ARBA" id="ARBA00004123"/>
    </source>
</evidence>
<feature type="domain" description="J" evidence="13">
    <location>
        <begin position="5"/>
        <end position="86"/>
    </location>
</feature>
<dbReference type="CDD" id="cd06257">
    <property type="entry name" value="DnaJ"/>
    <property type="match status" value="1"/>
</dbReference>
<evidence type="ECO:0000256" key="12">
    <source>
        <dbReference type="SAM" id="MobiDB-lite"/>
    </source>
</evidence>
<keyword evidence="11" id="KW-0539">Nucleus</keyword>
<evidence type="ECO:0000256" key="11">
    <source>
        <dbReference type="ARBA" id="ARBA00023242"/>
    </source>
</evidence>
<evidence type="ECO:0000256" key="4">
    <source>
        <dbReference type="ARBA" id="ARBA00005156"/>
    </source>
</evidence>
<comment type="subcellular location">
    <subcellularLocation>
        <location evidence="3">Cytoplasm</location>
    </subcellularLocation>
    <subcellularLocation>
        <location evidence="2">Nucleus</location>
    </subcellularLocation>
</comment>
<evidence type="ECO:0000256" key="9">
    <source>
        <dbReference type="ARBA" id="ARBA00022833"/>
    </source>
</evidence>
<evidence type="ECO:0000259" key="13">
    <source>
        <dbReference type="PROSITE" id="PS50076"/>
    </source>
</evidence>
<dbReference type="SMART" id="SM00271">
    <property type="entry name" value="DnaJ"/>
    <property type="match status" value="1"/>
</dbReference>
<evidence type="ECO:0000256" key="8">
    <source>
        <dbReference type="ARBA" id="ARBA00022723"/>
    </source>
</evidence>
<dbReference type="GO" id="GO:0005634">
    <property type="term" value="C:nucleus"/>
    <property type="evidence" value="ECO:0007669"/>
    <property type="project" value="UniProtKB-SubCell"/>
</dbReference>
<dbReference type="GO" id="GO:0046872">
    <property type="term" value="F:metal ion binding"/>
    <property type="evidence" value="ECO:0007669"/>
    <property type="project" value="UniProtKB-KW"/>
</dbReference>
<evidence type="ECO:0000256" key="6">
    <source>
        <dbReference type="ARBA" id="ARBA00021797"/>
    </source>
</evidence>
<dbReference type="InterPro" id="IPR036671">
    <property type="entry name" value="DPH_MB_sf"/>
</dbReference>
<dbReference type="UniPathway" id="UPA00559"/>
<dbReference type="SUPFAM" id="SSF144217">
    <property type="entry name" value="CSL zinc finger"/>
    <property type="match status" value="1"/>
</dbReference>
<dbReference type="OrthoDB" id="445556at2759"/>
<dbReference type="InterPro" id="IPR001623">
    <property type="entry name" value="DnaJ_domain"/>
</dbReference>
<dbReference type="SUPFAM" id="SSF46565">
    <property type="entry name" value="Chaperone J-domain"/>
    <property type="match status" value="1"/>
</dbReference>
<keyword evidence="10" id="KW-0408">Iron</keyword>
<comment type="similarity">
    <text evidence="5">Belongs to the DPH4 family.</text>
</comment>
<accession>A0A6A6HNB4</accession>
<evidence type="ECO:0000256" key="7">
    <source>
        <dbReference type="ARBA" id="ARBA00022490"/>
    </source>
</evidence>
<protein>
    <recommendedName>
        <fullName evidence="6">Diphthamide biosynthesis protein 4</fullName>
    </recommendedName>
</protein>
<dbReference type="InterPro" id="IPR044248">
    <property type="entry name" value="DPH3/4-like"/>
</dbReference>
<reference evidence="15" key="1">
    <citation type="journal article" date="2020" name="Stud. Mycol.">
        <title>101 Dothideomycetes genomes: a test case for predicting lifestyles and emergence of pathogens.</title>
        <authorList>
            <person name="Haridas S."/>
            <person name="Albert R."/>
            <person name="Binder M."/>
            <person name="Bloem J."/>
            <person name="Labutti K."/>
            <person name="Salamov A."/>
            <person name="Andreopoulos B."/>
            <person name="Baker S."/>
            <person name="Barry K."/>
            <person name="Bills G."/>
            <person name="Bluhm B."/>
            <person name="Cannon C."/>
            <person name="Castanera R."/>
            <person name="Culley D."/>
            <person name="Daum C."/>
            <person name="Ezra D."/>
            <person name="Gonzalez J."/>
            <person name="Henrissat B."/>
            <person name="Kuo A."/>
            <person name="Liang C."/>
            <person name="Lipzen A."/>
            <person name="Lutzoni F."/>
            <person name="Magnuson J."/>
            <person name="Mondo S."/>
            <person name="Nolan M."/>
            <person name="Ohm R."/>
            <person name="Pangilinan J."/>
            <person name="Park H.-J."/>
            <person name="Ramirez L."/>
            <person name="Alfaro M."/>
            <person name="Sun H."/>
            <person name="Tritt A."/>
            <person name="Yoshinaga Y."/>
            <person name="Zwiers L.-H."/>
            <person name="Turgeon B."/>
            <person name="Goodwin S."/>
            <person name="Spatafora J."/>
            <person name="Crous P."/>
            <person name="Grigoriev I."/>
        </authorList>
    </citation>
    <scope>NUCLEOTIDE SEQUENCE</scope>
    <source>
        <strain evidence="15">Tuck. ex Michener</strain>
    </source>
</reference>
<dbReference type="Gene3D" id="3.10.660.10">
    <property type="entry name" value="DPH Zinc finger"/>
    <property type="match status" value="1"/>
</dbReference>
<organism evidence="15 16">
    <name type="scientific">Viridothelium virens</name>
    <name type="common">Speckled blister lichen</name>
    <name type="synonym">Trypethelium virens</name>
    <dbReference type="NCBI Taxonomy" id="1048519"/>
    <lineage>
        <taxon>Eukaryota</taxon>
        <taxon>Fungi</taxon>
        <taxon>Dikarya</taxon>
        <taxon>Ascomycota</taxon>
        <taxon>Pezizomycotina</taxon>
        <taxon>Dothideomycetes</taxon>
        <taxon>Dothideomycetes incertae sedis</taxon>
        <taxon>Trypetheliales</taxon>
        <taxon>Trypetheliaceae</taxon>
        <taxon>Viridothelium</taxon>
    </lineage>
</organism>
<feature type="domain" description="DPH-type MB" evidence="14">
    <location>
        <begin position="107"/>
        <end position="169"/>
    </location>
</feature>
<dbReference type="PANTHER" id="PTHR21454:SF46">
    <property type="entry name" value="DIPHTHAMIDE BIOSYNTHESIS PROTEIN 4"/>
    <property type="match status" value="1"/>
</dbReference>
<evidence type="ECO:0000313" key="16">
    <source>
        <dbReference type="Proteomes" id="UP000800092"/>
    </source>
</evidence>
<evidence type="ECO:0000256" key="1">
    <source>
        <dbReference type="ARBA" id="ARBA00003474"/>
    </source>
</evidence>
<name>A0A6A6HNB4_VIRVR</name>
<keyword evidence="7" id="KW-0963">Cytoplasm</keyword>
<dbReference type="Pfam" id="PF00226">
    <property type="entry name" value="DnaJ"/>
    <property type="match status" value="1"/>
</dbReference>
<dbReference type="PROSITE" id="PS50076">
    <property type="entry name" value="DNAJ_2"/>
    <property type="match status" value="1"/>
</dbReference>
<keyword evidence="8" id="KW-0479">Metal-binding</keyword>
<dbReference type="PANTHER" id="PTHR21454">
    <property type="entry name" value="DPH3 HOMOLOG-RELATED"/>
    <property type="match status" value="1"/>
</dbReference>
<comment type="pathway">
    <text evidence="4">Protein modification; peptidyl-diphthamide biosynthesis.</text>
</comment>
<dbReference type="Pfam" id="PF05207">
    <property type="entry name" value="Zn_ribbon_CSL"/>
    <property type="match status" value="1"/>
</dbReference>
<evidence type="ECO:0000313" key="15">
    <source>
        <dbReference type="EMBL" id="KAF2239339.1"/>
    </source>
</evidence>
<evidence type="ECO:0000256" key="5">
    <source>
        <dbReference type="ARBA" id="ARBA00006169"/>
    </source>
</evidence>
<feature type="compositionally biased region" description="Polar residues" evidence="12">
    <location>
        <begin position="50"/>
        <end position="60"/>
    </location>
</feature>
<keyword evidence="9" id="KW-0862">Zinc</keyword>
<feature type="region of interest" description="Disordered" evidence="12">
    <location>
        <begin position="37"/>
        <end position="60"/>
    </location>
</feature>
<dbReference type="PROSITE" id="PS51074">
    <property type="entry name" value="DPH_MB"/>
    <property type="match status" value="1"/>
</dbReference>
<dbReference type="Gene3D" id="1.10.287.110">
    <property type="entry name" value="DnaJ domain"/>
    <property type="match status" value="1"/>
</dbReference>
<dbReference type="AlphaFoldDB" id="A0A6A6HNB4"/>
<comment type="function">
    <text evidence="1">Required for the first step of diphthamide biosynthesis, the transfer of 3-amino-3-carboxypropyl from S-adenosyl-L-methionine to a histidine residue. Diphthamide is a post-translational modification of histidine which occurs in elongation factor 2.</text>
</comment>
<dbReference type="GO" id="GO:0017183">
    <property type="term" value="P:protein histidyl modification to diphthamide"/>
    <property type="evidence" value="ECO:0007669"/>
    <property type="project" value="UniProtKB-UniPathway"/>
</dbReference>